<dbReference type="RefSeq" id="WP_244545904.1">
    <property type="nucleotide sequence ID" value="NZ_FOOA01000003.1"/>
</dbReference>
<evidence type="ECO:0000313" key="3">
    <source>
        <dbReference type="EMBL" id="MBB3935799.1"/>
    </source>
</evidence>
<dbReference type="GO" id="GO:0032259">
    <property type="term" value="P:methylation"/>
    <property type="evidence" value="ECO:0007669"/>
    <property type="project" value="UniProtKB-KW"/>
</dbReference>
<dbReference type="EMBL" id="JACIDO010000003">
    <property type="protein sequence ID" value="MBB3935799.1"/>
    <property type="molecule type" value="Genomic_DNA"/>
</dbReference>
<organism evidence="3 4">
    <name type="scientific">Aureimonas phyllosphaerae</name>
    <dbReference type="NCBI Taxonomy" id="1166078"/>
    <lineage>
        <taxon>Bacteria</taxon>
        <taxon>Pseudomonadati</taxon>
        <taxon>Pseudomonadota</taxon>
        <taxon>Alphaproteobacteria</taxon>
        <taxon>Hyphomicrobiales</taxon>
        <taxon>Aurantimonadaceae</taxon>
        <taxon>Aureimonas</taxon>
    </lineage>
</organism>
<keyword evidence="1 3" id="KW-0489">Methyltransferase</keyword>
<evidence type="ECO:0000256" key="1">
    <source>
        <dbReference type="ARBA" id="ARBA00022603"/>
    </source>
</evidence>
<dbReference type="InterPro" id="IPR003788">
    <property type="entry name" value="NDUFAF7"/>
</dbReference>
<sequence length="368" mass="39121">MSDLASRIRAEIEASGPMRLDRFWNLCLFDPTDGYYTSRDPIGASGDFTTAPEISQMFGELLAAWAFAAWDGLGRPPAFTFAEAGPGRGTLIADMLRTLRQLDPAFLKAARIRLVEVSDRLAGIQAERLARFDLPVRRVRQIEELDGDGPLLLVANELLDALAIRQFVFRGGAWHERLVDAAAGGFAFADGPATTLVPAALARLPQPAEGAVFEVSPERDALCAALARRLAQEGGAALLIDYGHARTGFGDTLQALRRHETAGALDAPGTADITSHVDFEQVARAMAGAAPTLRFGLAAHGDFLLSLGLPERAGRLGAHADEAGRAAITAAVHRLAGRAQGEMGTLFKVFGAASAPLPLPPFVQPRVD</sequence>
<dbReference type="PANTHER" id="PTHR12049:SF7">
    <property type="entry name" value="PROTEIN ARGININE METHYLTRANSFERASE NDUFAF7, MITOCHONDRIAL"/>
    <property type="match status" value="1"/>
</dbReference>
<keyword evidence="4" id="KW-1185">Reference proteome</keyword>
<dbReference type="Pfam" id="PF02636">
    <property type="entry name" value="Methyltransf_28"/>
    <property type="match status" value="1"/>
</dbReference>
<reference evidence="3 4" key="1">
    <citation type="submission" date="2020-08" db="EMBL/GenBank/DDBJ databases">
        <title>Genomic Encyclopedia of Type Strains, Phase IV (KMG-IV): sequencing the most valuable type-strain genomes for metagenomic binning, comparative biology and taxonomic classification.</title>
        <authorList>
            <person name="Goeker M."/>
        </authorList>
    </citation>
    <scope>NUCLEOTIDE SEQUENCE [LARGE SCALE GENOMIC DNA]</scope>
    <source>
        <strain evidence="3 4">DSM 25024</strain>
    </source>
</reference>
<dbReference type="Gene3D" id="3.40.50.12710">
    <property type="match status" value="1"/>
</dbReference>
<evidence type="ECO:0000256" key="2">
    <source>
        <dbReference type="ARBA" id="ARBA00022679"/>
    </source>
</evidence>
<dbReference type="PANTHER" id="PTHR12049">
    <property type="entry name" value="PROTEIN ARGININE METHYLTRANSFERASE NDUFAF7, MITOCHONDRIAL"/>
    <property type="match status" value="1"/>
</dbReference>
<dbReference type="Proteomes" id="UP000531216">
    <property type="component" value="Unassembled WGS sequence"/>
</dbReference>
<name>A0A7W6BTK8_9HYPH</name>
<dbReference type="SUPFAM" id="SSF53335">
    <property type="entry name" value="S-adenosyl-L-methionine-dependent methyltransferases"/>
    <property type="match status" value="1"/>
</dbReference>
<dbReference type="InterPro" id="IPR038375">
    <property type="entry name" value="NDUFAF7_sf"/>
</dbReference>
<proteinExistence type="predicted"/>
<keyword evidence="2 3" id="KW-0808">Transferase</keyword>
<comment type="caution">
    <text evidence="3">The sequence shown here is derived from an EMBL/GenBank/DDBJ whole genome shotgun (WGS) entry which is preliminary data.</text>
</comment>
<dbReference type="InterPro" id="IPR029063">
    <property type="entry name" value="SAM-dependent_MTases_sf"/>
</dbReference>
<accession>A0A7W6BTK8</accession>
<protein>
    <submittedName>
        <fullName evidence="3">SAM-dependent MidA family methyltransferase</fullName>
    </submittedName>
</protein>
<dbReference type="AlphaFoldDB" id="A0A7W6BTK8"/>
<gene>
    <name evidence="3" type="ORF">GGR05_001943</name>
</gene>
<evidence type="ECO:0000313" key="4">
    <source>
        <dbReference type="Proteomes" id="UP000531216"/>
    </source>
</evidence>
<dbReference type="GO" id="GO:0035243">
    <property type="term" value="F:protein-arginine omega-N symmetric methyltransferase activity"/>
    <property type="evidence" value="ECO:0007669"/>
    <property type="project" value="TreeGrafter"/>
</dbReference>